<dbReference type="PRINTS" id="PR00756">
    <property type="entry name" value="ALADIPTASE"/>
</dbReference>
<evidence type="ECO:0000313" key="2">
    <source>
        <dbReference type="EMBL" id="GMR56955.1"/>
    </source>
</evidence>
<dbReference type="PANTHER" id="PTHR11533:SF299">
    <property type="entry name" value="AMINOPEPTIDASE"/>
    <property type="match status" value="1"/>
</dbReference>
<dbReference type="GO" id="GO:0042277">
    <property type="term" value="F:peptide binding"/>
    <property type="evidence" value="ECO:0007669"/>
    <property type="project" value="TreeGrafter"/>
</dbReference>
<dbReference type="InterPro" id="IPR045357">
    <property type="entry name" value="Aminopeptidase_N-like_N"/>
</dbReference>
<dbReference type="Proteomes" id="UP001328107">
    <property type="component" value="Unassembled WGS sequence"/>
</dbReference>
<dbReference type="AlphaFoldDB" id="A0AAN5IAC9"/>
<dbReference type="Pfam" id="PF17900">
    <property type="entry name" value="Peptidase_M1_N"/>
    <property type="match status" value="1"/>
</dbReference>
<feature type="domain" description="Aminopeptidase N-like N-terminal" evidence="1">
    <location>
        <begin position="13"/>
        <end position="80"/>
    </location>
</feature>
<keyword evidence="3" id="KW-1185">Reference proteome</keyword>
<dbReference type="SUPFAM" id="SSF63737">
    <property type="entry name" value="Leukotriene A4 hydrolase N-terminal domain"/>
    <property type="match status" value="1"/>
</dbReference>
<dbReference type="GO" id="GO:0005737">
    <property type="term" value="C:cytoplasm"/>
    <property type="evidence" value="ECO:0007669"/>
    <property type="project" value="TreeGrafter"/>
</dbReference>
<dbReference type="GO" id="GO:0016020">
    <property type="term" value="C:membrane"/>
    <property type="evidence" value="ECO:0007669"/>
    <property type="project" value="TreeGrafter"/>
</dbReference>
<dbReference type="Gene3D" id="2.60.40.1730">
    <property type="entry name" value="tricorn interacting facor f3 domain"/>
    <property type="match status" value="1"/>
</dbReference>
<protein>
    <recommendedName>
        <fullName evidence="1">Aminopeptidase N-like N-terminal domain-containing protein</fullName>
    </recommendedName>
</protein>
<dbReference type="GO" id="GO:0005615">
    <property type="term" value="C:extracellular space"/>
    <property type="evidence" value="ECO:0007669"/>
    <property type="project" value="TreeGrafter"/>
</dbReference>
<gene>
    <name evidence="2" type="ORF">PMAYCL1PPCAC_27150</name>
</gene>
<dbReference type="GO" id="GO:0070006">
    <property type="term" value="F:metalloaminopeptidase activity"/>
    <property type="evidence" value="ECO:0007669"/>
    <property type="project" value="TreeGrafter"/>
</dbReference>
<dbReference type="GO" id="GO:0008270">
    <property type="term" value="F:zinc ion binding"/>
    <property type="evidence" value="ECO:0007669"/>
    <property type="project" value="TreeGrafter"/>
</dbReference>
<dbReference type="InterPro" id="IPR001930">
    <property type="entry name" value="Peptidase_M1"/>
</dbReference>
<accession>A0AAN5IAC9</accession>
<dbReference type="GO" id="GO:0006508">
    <property type="term" value="P:proteolysis"/>
    <property type="evidence" value="ECO:0007669"/>
    <property type="project" value="InterPro"/>
</dbReference>
<dbReference type="InterPro" id="IPR050344">
    <property type="entry name" value="Peptidase_M1_aminopeptidases"/>
</dbReference>
<sequence>ERENSTAPSYISLVADCSPTLARRWFPCFDEANKKATFQLKVSHPIETTAYSNTRPLSTMRDGSTQITHFAKTARMPTYVVALAITEQPSIGLNADGFELRAVGRTREDLLKTSTEALSILRNFSVFDQVPFIPEKTDIILVEDYIIGAMENPGIIK</sequence>
<name>A0AAN5IAC9_9BILA</name>
<reference evidence="3" key="1">
    <citation type="submission" date="2022-10" db="EMBL/GenBank/DDBJ databases">
        <title>Genome assembly of Pristionchus species.</title>
        <authorList>
            <person name="Yoshida K."/>
            <person name="Sommer R.J."/>
        </authorList>
    </citation>
    <scope>NUCLEOTIDE SEQUENCE [LARGE SCALE GENOMIC DNA]</scope>
    <source>
        <strain evidence="3">RS5460</strain>
    </source>
</reference>
<dbReference type="GO" id="GO:0043171">
    <property type="term" value="P:peptide catabolic process"/>
    <property type="evidence" value="ECO:0007669"/>
    <property type="project" value="TreeGrafter"/>
</dbReference>
<dbReference type="EMBL" id="BTRK01000006">
    <property type="protein sequence ID" value="GMR56955.1"/>
    <property type="molecule type" value="Genomic_DNA"/>
</dbReference>
<dbReference type="PANTHER" id="PTHR11533">
    <property type="entry name" value="PROTEASE M1 ZINC METALLOPROTEASE"/>
    <property type="match status" value="1"/>
</dbReference>
<comment type="caution">
    <text evidence="2">The sequence shown here is derived from an EMBL/GenBank/DDBJ whole genome shotgun (WGS) entry which is preliminary data.</text>
</comment>
<proteinExistence type="predicted"/>
<evidence type="ECO:0000259" key="1">
    <source>
        <dbReference type="Pfam" id="PF17900"/>
    </source>
</evidence>
<feature type="non-terminal residue" evidence="2">
    <location>
        <position position="1"/>
    </location>
</feature>
<organism evidence="2 3">
    <name type="scientific">Pristionchus mayeri</name>
    <dbReference type="NCBI Taxonomy" id="1317129"/>
    <lineage>
        <taxon>Eukaryota</taxon>
        <taxon>Metazoa</taxon>
        <taxon>Ecdysozoa</taxon>
        <taxon>Nematoda</taxon>
        <taxon>Chromadorea</taxon>
        <taxon>Rhabditida</taxon>
        <taxon>Rhabditina</taxon>
        <taxon>Diplogasteromorpha</taxon>
        <taxon>Diplogasteroidea</taxon>
        <taxon>Neodiplogasteridae</taxon>
        <taxon>Pristionchus</taxon>
    </lineage>
</organism>
<evidence type="ECO:0000313" key="3">
    <source>
        <dbReference type="Proteomes" id="UP001328107"/>
    </source>
</evidence>
<dbReference type="InterPro" id="IPR042097">
    <property type="entry name" value="Aminopeptidase_N-like_N_sf"/>
</dbReference>